<proteinExistence type="predicted"/>
<name>A0AAV6VQK9_9ARAC</name>
<reference evidence="3 4" key="1">
    <citation type="journal article" date="2022" name="Nat. Ecol. Evol.">
        <title>A masculinizing supergene underlies an exaggerated male reproductive morph in a spider.</title>
        <authorList>
            <person name="Hendrickx F."/>
            <person name="De Corte Z."/>
            <person name="Sonet G."/>
            <person name="Van Belleghem S.M."/>
            <person name="Kostlbacher S."/>
            <person name="Vangestel C."/>
        </authorList>
    </citation>
    <scope>NUCLEOTIDE SEQUENCE [LARGE SCALE GENOMIC DNA]</scope>
    <source>
        <strain evidence="3">W744_W776</strain>
    </source>
</reference>
<protein>
    <submittedName>
        <fullName evidence="3">Uncharacterized protein</fullName>
    </submittedName>
</protein>
<dbReference type="AlphaFoldDB" id="A0AAV6VQK9"/>
<keyword evidence="4" id="KW-1185">Reference proteome</keyword>
<evidence type="ECO:0000256" key="2">
    <source>
        <dbReference type="SAM" id="MobiDB-lite"/>
    </source>
</evidence>
<accession>A0AAV6VQK9</accession>
<gene>
    <name evidence="3" type="ORF">JTE90_001857</name>
</gene>
<feature type="region of interest" description="Disordered" evidence="2">
    <location>
        <begin position="165"/>
        <end position="187"/>
    </location>
</feature>
<feature type="region of interest" description="Disordered" evidence="2">
    <location>
        <begin position="141"/>
        <end position="160"/>
    </location>
</feature>
<evidence type="ECO:0000256" key="1">
    <source>
        <dbReference type="SAM" id="Coils"/>
    </source>
</evidence>
<dbReference type="Proteomes" id="UP000827092">
    <property type="component" value="Unassembled WGS sequence"/>
</dbReference>
<dbReference type="EMBL" id="JAFNEN010000045">
    <property type="protein sequence ID" value="KAG8198018.1"/>
    <property type="molecule type" value="Genomic_DNA"/>
</dbReference>
<feature type="coiled-coil region" evidence="1">
    <location>
        <begin position="29"/>
        <end position="62"/>
    </location>
</feature>
<sequence length="231" mass="26970">MADNLEVVELKDKILKSEQYDEDFVKDLLKNVVEERKSNEANKAKQEELEQLERERAFELEKLRLQHGEQSMNLTIASNRPNGEVEYPKWELRKLIPYFNPKDDDMGIFRNIFERQLKFMKHQGLSDTVMNDQKVSLVDYSLSEDSEPQSSPDSTVAKGSIQDDKVPFSKLEHQPTTHSESPKKRYRTQAERIALDTKKMKLQTPCNSNNCKLNCSNTISLEELHNIFEEF</sequence>
<comment type="caution">
    <text evidence="3">The sequence shown here is derived from an EMBL/GenBank/DDBJ whole genome shotgun (WGS) entry which is preliminary data.</text>
</comment>
<keyword evidence="1" id="KW-0175">Coiled coil</keyword>
<evidence type="ECO:0000313" key="4">
    <source>
        <dbReference type="Proteomes" id="UP000827092"/>
    </source>
</evidence>
<evidence type="ECO:0000313" key="3">
    <source>
        <dbReference type="EMBL" id="KAG8198018.1"/>
    </source>
</evidence>
<organism evidence="3 4">
    <name type="scientific">Oedothorax gibbosus</name>
    <dbReference type="NCBI Taxonomy" id="931172"/>
    <lineage>
        <taxon>Eukaryota</taxon>
        <taxon>Metazoa</taxon>
        <taxon>Ecdysozoa</taxon>
        <taxon>Arthropoda</taxon>
        <taxon>Chelicerata</taxon>
        <taxon>Arachnida</taxon>
        <taxon>Araneae</taxon>
        <taxon>Araneomorphae</taxon>
        <taxon>Entelegynae</taxon>
        <taxon>Araneoidea</taxon>
        <taxon>Linyphiidae</taxon>
        <taxon>Erigoninae</taxon>
        <taxon>Oedothorax</taxon>
    </lineage>
</organism>